<proteinExistence type="predicted"/>
<accession>A0ABR9FXF2</accession>
<comment type="caution">
    <text evidence="2">The sequence shown here is derived from an EMBL/GenBank/DDBJ whole genome shotgun (WGS) entry which is preliminary data.</text>
</comment>
<evidence type="ECO:0000313" key="2">
    <source>
        <dbReference type="EMBL" id="MBE0463328.1"/>
    </source>
</evidence>
<organism evidence="2 3">
    <name type="scientific">Halomonas colorata</name>
    <dbReference type="NCBI Taxonomy" id="2742615"/>
    <lineage>
        <taxon>Bacteria</taxon>
        <taxon>Pseudomonadati</taxon>
        <taxon>Pseudomonadota</taxon>
        <taxon>Gammaproteobacteria</taxon>
        <taxon>Oceanospirillales</taxon>
        <taxon>Halomonadaceae</taxon>
        <taxon>Halomonas</taxon>
    </lineage>
</organism>
<keyword evidence="1" id="KW-0812">Transmembrane</keyword>
<dbReference type="Proteomes" id="UP001645038">
    <property type="component" value="Unassembled WGS sequence"/>
</dbReference>
<dbReference type="EMBL" id="RRZB01000014">
    <property type="protein sequence ID" value="MBE0463328.1"/>
    <property type="molecule type" value="Genomic_DNA"/>
</dbReference>
<sequence>MNNKLVPIIIDNPCQKGLGYRIRDVIITTATLILWLLVLARLYTFFIIEEAILEQLYGSLMIKVVAVSFIITFLTFHCWAVYNQFLYTSILKRQARHMEQPTLEIDNKMANEEIMTVPLPKQKVTEAHTR</sequence>
<reference evidence="2 3" key="1">
    <citation type="submission" date="2020-07" db="EMBL/GenBank/DDBJ databases">
        <title>Halophilic bacteria isolated from french cheeses.</title>
        <authorList>
            <person name="Kothe C.I."/>
            <person name="Farah-Kraiem B."/>
            <person name="Renault P."/>
            <person name="Dridi B."/>
        </authorList>
    </citation>
    <scope>NUCLEOTIDE SEQUENCE [LARGE SCALE GENOMIC DNA]</scope>
    <source>
        <strain evidence="2 3">FME20</strain>
    </source>
</reference>
<feature type="transmembrane region" description="Helical" evidence="1">
    <location>
        <begin position="60"/>
        <end position="82"/>
    </location>
</feature>
<keyword evidence="3" id="KW-1185">Reference proteome</keyword>
<evidence type="ECO:0000313" key="3">
    <source>
        <dbReference type="Proteomes" id="UP001645038"/>
    </source>
</evidence>
<evidence type="ECO:0000256" key="1">
    <source>
        <dbReference type="SAM" id="Phobius"/>
    </source>
</evidence>
<keyword evidence="1" id="KW-1133">Transmembrane helix</keyword>
<protein>
    <recommendedName>
        <fullName evidence="4">Poly-beta-1,6-N-acetyl-D-glucosamine biosynthesis protein PgaD</fullName>
    </recommendedName>
</protein>
<name>A0ABR9FXF2_9GAMM</name>
<dbReference type="RefSeq" id="WP_192537876.1">
    <property type="nucleotide sequence ID" value="NZ_JABUZA010000064.1"/>
</dbReference>
<gene>
    <name evidence="2" type="ORF">EI547_07635</name>
</gene>
<keyword evidence="1" id="KW-0472">Membrane</keyword>
<evidence type="ECO:0008006" key="4">
    <source>
        <dbReference type="Google" id="ProtNLM"/>
    </source>
</evidence>
<feature type="transmembrane region" description="Helical" evidence="1">
    <location>
        <begin position="25"/>
        <end position="48"/>
    </location>
</feature>